<evidence type="ECO:0000256" key="1">
    <source>
        <dbReference type="SAM" id="Coils"/>
    </source>
</evidence>
<evidence type="ECO:0000313" key="4">
    <source>
        <dbReference type="Proteomes" id="UP000230750"/>
    </source>
</evidence>
<accession>A0A2G8KTF0</accession>
<feature type="region of interest" description="Disordered" evidence="2">
    <location>
        <begin position="741"/>
        <end position="777"/>
    </location>
</feature>
<evidence type="ECO:0000313" key="3">
    <source>
        <dbReference type="EMBL" id="PIK51283.1"/>
    </source>
</evidence>
<feature type="coiled-coil region" evidence="1">
    <location>
        <begin position="321"/>
        <end position="373"/>
    </location>
</feature>
<name>A0A2G8KTF0_STIJA</name>
<protein>
    <submittedName>
        <fullName evidence="3">Putative coiled-coil domain-containing protein</fullName>
    </submittedName>
</protein>
<feature type="region of interest" description="Disordered" evidence="2">
    <location>
        <begin position="166"/>
        <end position="199"/>
    </location>
</feature>
<organism evidence="3 4">
    <name type="scientific">Stichopus japonicus</name>
    <name type="common">Sea cucumber</name>
    <dbReference type="NCBI Taxonomy" id="307972"/>
    <lineage>
        <taxon>Eukaryota</taxon>
        <taxon>Metazoa</taxon>
        <taxon>Echinodermata</taxon>
        <taxon>Eleutherozoa</taxon>
        <taxon>Echinozoa</taxon>
        <taxon>Holothuroidea</taxon>
        <taxon>Aspidochirotacea</taxon>
        <taxon>Aspidochirotida</taxon>
        <taxon>Stichopodidae</taxon>
        <taxon>Apostichopus</taxon>
    </lineage>
</organism>
<dbReference type="PANTHER" id="PTHR43696:SF9">
    <property type="entry name" value="COILED-COIL DOMAIN-CONTAINING PROTEIN 157"/>
    <property type="match status" value="1"/>
</dbReference>
<proteinExistence type="predicted"/>
<gene>
    <name evidence="3" type="ORF">BSL78_11842</name>
</gene>
<evidence type="ECO:0000256" key="2">
    <source>
        <dbReference type="SAM" id="MobiDB-lite"/>
    </source>
</evidence>
<dbReference type="STRING" id="307972.A0A2G8KTF0"/>
<dbReference type="AlphaFoldDB" id="A0A2G8KTF0"/>
<keyword evidence="1" id="KW-0175">Coiled coil</keyword>
<feature type="coiled-coil region" evidence="1">
    <location>
        <begin position="398"/>
        <end position="544"/>
    </location>
</feature>
<keyword evidence="4" id="KW-1185">Reference proteome</keyword>
<comment type="caution">
    <text evidence="3">The sequence shown here is derived from an EMBL/GenBank/DDBJ whole genome shotgun (WGS) entry which is preliminary data.</text>
</comment>
<dbReference type="Gene3D" id="1.20.5.340">
    <property type="match status" value="1"/>
</dbReference>
<dbReference type="EMBL" id="MRZV01000381">
    <property type="protein sequence ID" value="PIK51283.1"/>
    <property type="molecule type" value="Genomic_DNA"/>
</dbReference>
<feature type="coiled-coil region" evidence="1">
    <location>
        <begin position="569"/>
        <end position="603"/>
    </location>
</feature>
<feature type="compositionally biased region" description="Polar residues" evidence="2">
    <location>
        <begin position="166"/>
        <end position="175"/>
    </location>
</feature>
<reference evidence="3 4" key="1">
    <citation type="journal article" date="2017" name="PLoS Biol.">
        <title>The sea cucumber genome provides insights into morphological evolution and visceral regeneration.</title>
        <authorList>
            <person name="Zhang X."/>
            <person name="Sun L."/>
            <person name="Yuan J."/>
            <person name="Sun Y."/>
            <person name="Gao Y."/>
            <person name="Zhang L."/>
            <person name="Li S."/>
            <person name="Dai H."/>
            <person name="Hamel J.F."/>
            <person name="Liu C."/>
            <person name="Yu Y."/>
            <person name="Liu S."/>
            <person name="Lin W."/>
            <person name="Guo K."/>
            <person name="Jin S."/>
            <person name="Xu P."/>
            <person name="Storey K.B."/>
            <person name="Huan P."/>
            <person name="Zhang T."/>
            <person name="Zhou Y."/>
            <person name="Zhang J."/>
            <person name="Lin C."/>
            <person name="Li X."/>
            <person name="Xing L."/>
            <person name="Huo D."/>
            <person name="Sun M."/>
            <person name="Wang L."/>
            <person name="Mercier A."/>
            <person name="Li F."/>
            <person name="Yang H."/>
            <person name="Xiang J."/>
        </authorList>
    </citation>
    <scope>NUCLEOTIDE SEQUENCE [LARGE SCALE GENOMIC DNA]</scope>
    <source>
        <strain evidence="3">Shaxun</strain>
        <tissue evidence="3">Muscle</tissue>
    </source>
</reference>
<dbReference type="PANTHER" id="PTHR43696">
    <property type="entry name" value="COILED-COIL DOMAIN-CONTAINING PROTEIN 157"/>
    <property type="match status" value="1"/>
</dbReference>
<sequence>MAYLLGSKYCIESLSSDVSDLQAAVSDVISRVGPVRYPSWKFPDKISSDLDIVELLDDCRYDDEDVEDNQVAHIKLFEMVIDRMVLLLQSFASFTDQMLSGTSARPSTANPQMVGNQMSIGLVVKRFWNKMVRLSLLLQQLQSENRSKTHSLSKLENINQELQHQTRFQSESQSGPFGATHLNPSVHGVDHPASPGRVSTDVRSIASQTLETSFVPCDACYQVQLSFRDVGDMLVDVCKAQGLPSAVSKHRDDQTEEVMTAADIARWRKEGEKDLSRIRAHLSNLMAQINPLKSTLEESKQSCEKLTKTLSDKTHLLSKERTERESQVAQYEIKIKNIEKNHRESMSVVERSYDDLVKGKRKLDEQVVKLKQELVKQCDALKDLDVIKKQLQKSVAENTTMSNQIVRLESDVMEMTEQLKNNHSELEDVNRKLGKEQAKNRSMEKQGQAMQIKHDILAQRADELDKDCQELRDQYAEAEDHNEDLQNKLQQVQGERKELQSNLQKEKELAETVQKERDFLEKSINDLKDIIISLEDQVKEGQERERLLVQFPERNPTLVPNPGKTGVEERDMKNQVEANSIRMQVLEEENNLLRKNISQLLDGREEGVEEKKMATGIQINGPAIPLWQVGTNSRSNEANRFSDVSPRTQERNNLFSASSHHKSTLEPIQPTTTTTTILVNHNHTSSYQAKKGSKPNSNEKLINRQKYSTKTAKRQPSVHEMSRNASVEAYMKLKKTGSLSTGVGDAKGGKSHVTTKPLKQGWTSEARHRPPSGDSYTKQDMFICPSCDKMYQTQRDIDIHQSYCYG</sequence>
<dbReference type="OrthoDB" id="10051906at2759"/>
<dbReference type="InterPro" id="IPR029681">
    <property type="entry name" value="CCDC157"/>
</dbReference>
<dbReference type="Proteomes" id="UP000230750">
    <property type="component" value="Unassembled WGS sequence"/>
</dbReference>